<feature type="transmembrane region" description="Helical" evidence="2">
    <location>
        <begin position="337"/>
        <end position="356"/>
    </location>
</feature>
<evidence type="ECO:0000313" key="3">
    <source>
        <dbReference type="EMBL" id="WBM79170.1"/>
    </source>
</evidence>
<keyword evidence="2" id="KW-1133">Transmembrane helix</keyword>
<feature type="compositionally biased region" description="Low complexity" evidence="1">
    <location>
        <begin position="445"/>
        <end position="459"/>
    </location>
</feature>
<keyword evidence="4" id="KW-1185">Reference proteome</keyword>
<feature type="transmembrane region" description="Helical" evidence="2">
    <location>
        <begin position="246"/>
        <end position="263"/>
    </location>
</feature>
<reference evidence="3 4" key="1">
    <citation type="submission" date="2021-05" db="EMBL/GenBank/DDBJ databases">
        <authorList>
            <person name="Kumar R."/>
            <person name="Kumar A."/>
            <person name="Mukhia S."/>
        </authorList>
    </citation>
    <scope>NUCLEOTIDE SEQUENCE [LARGE SCALE GENOMIC DNA]</scope>
    <source>
        <strain evidence="3 4">ERMR7:08</strain>
    </source>
</reference>
<feature type="transmembrane region" description="Helical" evidence="2">
    <location>
        <begin position="122"/>
        <end position="144"/>
    </location>
</feature>
<sequence length="494" mass="50458">MPLALVSGTGPLARPLAVAGVSAVLLLAGCALRWTPPRSGYLAAAAASGALGLLVTSGGRIVSLLRSTEDAGLFIEAWLLPALLVLVVAGILSARSGRRTLREVSGAGDTPINARLAVRTGYGLLTVAVTFGSVAEVLSLAAAAPDETPLAAPRVVLLALACAVAHVGLIRWDRTPEGRALAWAALGGAGVALFGGYLHGVPVPLEIVTVPVGLAIVAGRLLAAGLFRTPVPATAADPGAARSTRFWIQAGLLLAILPSAIILPTPDGFLLRPILVLALGGALAIAGAAFTAVPAWRPLAWPAVSAGLVAVLLTALNRVSPLLDTVPSGPDSRLEGWLLPAAALVAATGLTLVAAARRGTVAGLAAAVGDPRRPARSTATRATASASPMRPPARSGPVRSRWRRRMPRRRLSATVSSSWRWPACSGPKSPHSAMSRSRRSAWCCSPGPSPRCTSRCSRSTRADQVAGSPGWPSPPAESRCSPAMATACRTRSRS</sequence>
<dbReference type="Proteomes" id="UP001212421">
    <property type="component" value="Chromosome"/>
</dbReference>
<name>A0ABY7N9M6_9MICO</name>
<feature type="transmembrane region" description="Helical" evidence="2">
    <location>
        <begin position="71"/>
        <end position="92"/>
    </location>
</feature>
<feature type="region of interest" description="Disordered" evidence="1">
    <location>
        <begin position="371"/>
        <end position="411"/>
    </location>
</feature>
<organism evidence="3 4">
    <name type="scientific">Cryobacterium breve</name>
    <dbReference type="NCBI Taxonomy" id="1259258"/>
    <lineage>
        <taxon>Bacteria</taxon>
        <taxon>Bacillati</taxon>
        <taxon>Actinomycetota</taxon>
        <taxon>Actinomycetes</taxon>
        <taxon>Micrococcales</taxon>
        <taxon>Microbacteriaceae</taxon>
        <taxon>Cryobacterium</taxon>
    </lineage>
</organism>
<dbReference type="EMBL" id="CP075584">
    <property type="protein sequence ID" value="WBM79170.1"/>
    <property type="molecule type" value="Genomic_DNA"/>
</dbReference>
<feature type="transmembrane region" description="Helical" evidence="2">
    <location>
        <begin position="207"/>
        <end position="226"/>
    </location>
</feature>
<feature type="compositionally biased region" description="Low complexity" evidence="1">
    <location>
        <begin position="376"/>
        <end position="388"/>
    </location>
</feature>
<protein>
    <recommendedName>
        <fullName evidence="5">NADH:quinone oxidoreductase/Mrp antiporter membrane subunit domain-containing protein</fullName>
    </recommendedName>
</protein>
<feature type="transmembrane region" description="Helical" evidence="2">
    <location>
        <begin position="181"/>
        <end position="201"/>
    </location>
</feature>
<feature type="compositionally biased region" description="Basic residues" evidence="1">
    <location>
        <begin position="400"/>
        <end position="411"/>
    </location>
</feature>
<keyword evidence="2" id="KW-0812">Transmembrane</keyword>
<feature type="transmembrane region" description="Helical" evidence="2">
    <location>
        <begin position="299"/>
        <end position="317"/>
    </location>
</feature>
<evidence type="ECO:0000256" key="2">
    <source>
        <dbReference type="SAM" id="Phobius"/>
    </source>
</evidence>
<feature type="transmembrane region" description="Helical" evidence="2">
    <location>
        <begin position="269"/>
        <end position="292"/>
    </location>
</feature>
<accession>A0ABY7N9M6</accession>
<evidence type="ECO:0000313" key="4">
    <source>
        <dbReference type="Proteomes" id="UP001212421"/>
    </source>
</evidence>
<evidence type="ECO:0008006" key="5">
    <source>
        <dbReference type="Google" id="ProtNLM"/>
    </source>
</evidence>
<feature type="transmembrane region" description="Helical" evidence="2">
    <location>
        <begin position="150"/>
        <end position="169"/>
    </location>
</feature>
<feature type="region of interest" description="Disordered" evidence="1">
    <location>
        <begin position="445"/>
        <end position="494"/>
    </location>
</feature>
<proteinExistence type="predicted"/>
<feature type="transmembrane region" description="Helical" evidence="2">
    <location>
        <begin position="12"/>
        <end position="34"/>
    </location>
</feature>
<gene>
    <name evidence="3" type="ORF">KIV56_11880</name>
</gene>
<keyword evidence="2" id="KW-0472">Membrane</keyword>
<feature type="transmembrane region" description="Helical" evidence="2">
    <location>
        <begin position="41"/>
        <end position="65"/>
    </location>
</feature>
<evidence type="ECO:0000256" key="1">
    <source>
        <dbReference type="SAM" id="MobiDB-lite"/>
    </source>
</evidence>